<organism evidence="2 3">
    <name type="scientific">Jannaschia seosinensis</name>
    <dbReference type="NCBI Taxonomy" id="313367"/>
    <lineage>
        <taxon>Bacteria</taxon>
        <taxon>Pseudomonadati</taxon>
        <taxon>Pseudomonadota</taxon>
        <taxon>Alphaproteobacteria</taxon>
        <taxon>Rhodobacterales</taxon>
        <taxon>Roseobacteraceae</taxon>
        <taxon>Jannaschia</taxon>
    </lineage>
</organism>
<dbReference type="STRING" id="313367.JSE7799_01431"/>
<protein>
    <submittedName>
        <fullName evidence="2">Protein-disulfide isomerase</fullName>
    </submittedName>
</protein>
<dbReference type="EMBL" id="CYPR01000087">
    <property type="protein sequence ID" value="CUH38565.1"/>
    <property type="molecule type" value="Genomic_DNA"/>
</dbReference>
<evidence type="ECO:0000313" key="3">
    <source>
        <dbReference type="Proteomes" id="UP000049455"/>
    </source>
</evidence>
<feature type="domain" description="DSBA-like thioredoxin" evidence="1">
    <location>
        <begin position="103"/>
        <end position="245"/>
    </location>
</feature>
<dbReference type="OrthoDB" id="9780147at2"/>
<gene>
    <name evidence="2" type="ORF">JSE7799_01431</name>
</gene>
<dbReference type="AlphaFoldDB" id="A0A0M7BA75"/>
<dbReference type="InterPro" id="IPR036249">
    <property type="entry name" value="Thioredoxin-like_sf"/>
</dbReference>
<dbReference type="InterPro" id="IPR001853">
    <property type="entry name" value="DSBA-like_thioredoxin_dom"/>
</dbReference>
<dbReference type="Proteomes" id="UP000049455">
    <property type="component" value="Unassembled WGS sequence"/>
</dbReference>
<accession>A0A0M7BA75</accession>
<dbReference type="SUPFAM" id="SSF52833">
    <property type="entry name" value="Thioredoxin-like"/>
    <property type="match status" value="1"/>
</dbReference>
<keyword evidence="3" id="KW-1185">Reference proteome</keyword>
<name>A0A0M7BA75_9RHOB</name>
<evidence type="ECO:0000313" key="2">
    <source>
        <dbReference type="EMBL" id="CUH38565.1"/>
    </source>
</evidence>
<dbReference type="Pfam" id="PF01323">
    <property type="entry name" value="DSBA"/>
    <property type="match status" value="1"/>
</dbReference>
<dbReference type="Gene3D" id="3.40.30.10">
    <property type="entry name" value="Glutaredoxin"/>
    <property type="match status" value="1"/>
</dbReference>
<proteinExistence type="predicted"/>
<reference evidence="2 3" key="1">
    <citation type="submission" date="2015-09" db="EMBL/GenBank/DDBJ databases">
        <authorList>
            <person name="Jackson K.R."/>
            <person name="Lunt B.L."/>
            <person name="Fisher J.N.B."/>
            <person name="Gardner A.V."/>
            <person name="Bailey M.E."/>
            <person name="Deus L.M."/>
            <person name="Earl A.S."/>
            <person name="Gibby P.D."/>
            <person name="Hartmann K.A."/>
            <person name="Liu J.E."/>
            <person name="Manci A.M."/>
            <person name="Nielsen D.A."/>
            <person name="Solomon M.B."/>
            <person name="Breakwell D.P."/>
            <person name="Burnett S.H."/>
            <person name="Grose J.H."/>
        </authorList>
    </citation>
    <scope>NUCLEOTIDE SEQUENCE [LARGE SCALE GENOMIC DNA]</scope>
    <source>
        <strain evidence="2 3">CECT 7799</strain>
    </source>
</reference>
<dbReference type="RefSeq" id="WP_055663014.1">
    <property type="nucleotide sequence ID" value="NZ_CYPR01000087.1"/>
</dbReference>
<sequence>MAGSRRDFLVLGAVLSGGYLAVRTGVSLLQREVELAFDPIGRPAGFRRMAGGATSGGGFDPFVGLGAATDDRPDPAAVAAVEADLCASLFNGWTRDSGVVPIASFSDYNCPICRVTTRRLAEADAVLDGTARITWHELPILGETSHLAARAALAADRQGAYMAFHKRLMGNPFRANQAYIDAIAGDLGLDRERFVADMKGSEVASRIARSLALREIFAFPGTPAIVVGRTVIEGDVSEAMFARVIALERRAGPPPGCGSRPAGFPSSD</sequence>
<evidence type="ECO:0000259" key="1">
    <source>
        <dbReference type="Pfam" id="PF01323"/>
    </source>
</evidence>
<dbReference type="GO" id="GO:0016491">
    <property type="term" value="F:oxidoreductase activity"/>
    <property type="evidence" value="ECO:0007669"/>
    <property type="project" value="InterPro"/>
</dbReference>
<dbReference type="GO" id="GO:0016853">
    <property type="term" value="F:isomerase activity"/>
    <property type="evidence" value="ECO:0007669"/>
    <property type="project" value="UniProtKB-KW"/>
</dbReference>
<keyword evidence="2" id="KW-0413">Isomerase</keyword>